<keyword evidence="1" id="KW-0812">Transmembrane</keyword>
<proteinExistence type="predicted"/>
<keyword evidence="1" id="KW-1133">Transmembrane helix</keyword>
<keyword evidence="1" id="KW-0472">Membrane</keyword>
<dbReference type="RefSeq" id="WP_314509016.1">
    <property type="nucleotide sequence ID" value="NZ_JASJOU010000001.1"/>
</dbReference>
<gene>
    <name evidence="2" type="ORF">QNI22_02490</name>
</gene>
<evidence type="ECO:0000313" key="3">
    <source>
        <dbReference type="Proteomes" id="UP001232063"/>
    </source>
</evidence>
<evidence type="ECO:0000313" key="2">
    <source>
        <dbReference type="EMBL" id="MDJ1499493.1"/>
    </source>
</evidence>
<sequence length="173" mass="20760">MKDKYFQVCPSVNRMDLTIWDADHNLITELRYDYGTSIGIVNLDEQEYSFQKKSRTITNLLCNQSVSSEIHFVFDYPWERFAHFRMNNETFILKYTFSGAGIRLVKANSSLVLMMKWKLYAEGKDNWFIRFFFRKRYYLVQIVDKTMDRSQILPLVLICAYCMQVFLHVYSDE</sequence>
<dbReference type="AlphaFoldDB" id="A0AAE3R249"/>
<organism evidence="2 3">
    <name type="scientific">Xanthocytophaga agilis</name>
    <dbReference type="NCBI Taxonomy" id="3048010"/>
    <lineage>
        <taxon>Bacteria</taxon>
        <taxon>Pseudomonadati</taxon>
        <taxon>Bacteroidota</taxon>
        <taxon>Cytophagia</taxon>
        <taxon>Cytophagales</taxon>
        <taxon>Rhodocytophagaceae</taxon>
        <taxon>Xanthocytophaga</taxon>
    </lineage>
</organism>
<evidence type="ECO:0000256" key="1">
    <source>
        <dbReference type="SAM" id="Phobius"/>
    </source>
</evidence>
<protein>
    <submittedName>
        <fullName evidence="2">Uncharacterized protein</fullName>
    </submittedName>
</protein>
<dbReference type="EMBL" id="JASJOU010000001">
    <property type="protein sequence ID" value="MDJ1499493.1"/>
    <property type="molecule type" value="Genomic_DNA"/>
</dbReference>
<reference evidence="2" key="1">
    <citation type="submission" date="2023-05" db="EMBL/GenBank/DDBJ databases">
        <authorList>
            <person name="Zhang X."/>
        </authorList>
    </citation>
    <scope>NUCLEOTIDE SEQUENCE</scope>
    <source>
        <strain evidence="2">BD1B2-1</strain>
    </source>
</reference>
<keyword evidence="3" id="KW-1185">Reference proteome</keyword>
<name>A0AAE3R249_9BACT</name>
<comment type="caution">
    <text evidence="2">The sequence shown here is derived from an EMBL/GenBank/DDBJ whole genome shotgun (WGS) entry which is preliminary data.</text>
</comment>
<feature type="transmembrane region" description="Helical" evidence="1">
    <location>
        <begin position="152"/>
        <end position="170"/>
    </location>
</feature>
<accession>A0AAE3R249</accession>
<dbReference type="Proteomes" id="UP001232063">
    <property type="component" value="Unassembled WGS sequence"/>
</dbReference>